<evidence type="ECO:0000313" key="4">
    <source>
        <dbReference type="Proteomes" id="UP000031189"/>
    </source>
</evidence>
<sequence length="722" mass="83747">MSNIWGYILSATVYGSIAGVVILLIKSLLRNRINKKYAYLLWIILIIKLAFPFGPESSLSLFNKIPVKINNQVAANDINISNFNESIDYTVDTDYESSKKENLPQEKVSTIQSSFNSNNESEKSIFTSIIPIIWISGVALALTAHIIIYLHFMKNLKRRENIKYDYLECILKECKEKLHIKRKINLVIDDMINSPSLVGIFKTKIIIPSNLVDLSEEELQHIFLHELCHFKSKDTWVDNMLVLLQCVHWFNPLVWYLFKHVRNDMEMACDERVLSVLNEKEHNKYGITMLTVLEKVNYNKRFAVGLNMTDDKKTIKKRVELIKNSKYFTKKKKIFTVTGIACLLIMCGVLLTNGKVINEDNKKVLLATEKTDLQDLDQAISKAIVDNYIKDWYGIDFGGELNVESHVILGKEEDEDSIEVYLVSTYGTYSFENDIFSMTGGSSNIPIRIKFSKVKEGEFLTTKPGYYYLESEEAQDGSMYKDSVFKMFPKKEALQATSIDYTDRLLKDINKQAEAYVKSIGRKCEVISEYVEHEYIDELSLVDKAYMEGLWDYPEWIGTREELVDNKRYIYETQYDKYSSIVTFTKYNEKKEQLENMQYKINGNKLEKIDSKNFTLYSDDDAPVFIDNEDFKMTVKNISIIDNNAEYGLYIENKSSEVMEISMDEIHIGESSKTVEFKAKLKGKEKKYTNLKIKNISNLDDLNDKIYGVFLGNSFKYDFMFK</sequence>
<keyword evidence="1" id="KW-1133">Transmembrane helix</keyword>
<dbReference type="InterPro" id="IPR008756">
    <property type="entry name" value="Peptidase_M56"/>
</dbReference>
<evidence type="ECO:0000313" key="3">
    <source>
        <dbReference type="EMBL" id="KHS55636.1"/>
    </source>
</evidence>
<keyword evidence="1" id="KW-0472">Membrane</keyword>
<dbReference type="Proteomes" id="UP000031189">
    <property type="component" value="Unassembled WGS sequence"/>
</dbReference>
<keyword evidence="4" id="KW-1185">Reference proteome</keyword>
<accession>A0A0B3VFQ9</accession>
<organism evidence="3 4">
    <name type="scientific">Terrisporobacter othiniensis</name>
    <dbReference type="NCBI Taxonomy" id="1577792"/>
    <lineage>
        <taxon>Bacteria</taxon>
        <taxon>Bacillati</taxon>
        <taxon>Bacillota</taxon>
        <taxon>Clostridia</taxon>
        <taxon>Peptostreptococcales</taxon>
        <taxon>Peptostreptococcaceae</taxon>
        <taxon>Terrisporobacter</taxon>
    </lineage>
</organism>
<dbReference type="AlphaFoldDB" id="A0A0B3VFQ9"/>
<feature type="transmembrane region" description="Helical" evidence="1">
    <location>
        <begin position="125"/>
        <end position="150"/>
    </location>
</feature>
<protein>
    <recommendedName>
        <fullName evidence="2">Peptidase M56 domain-containing protein</fullName>
    </recommendedName>
</protein>
<comment type="caution">
    <text evidence="3">The sequence shown here is derived from an EMBL/GenBank/DDBJ whole genome shotgun (WGS) entry which is preliminary data.</text>
</comment>
<evidence type="ECO:0000259" key="2">
    <source>
        <dbReference type="Pfam" id="PF05569"/>
    </source>
</evidence>
<proteinExistence type="predicted"/>
<feature type="transmembrane region" description="Helical" evidence="1">
    <location>
        <begin position="37"/>
        <end position="54"/>
    </location>
</feature>
<dbReference type="CDD" id="cd07341">
    <property type="entry name" value="M56_BlaR1_MecR1_like"/>
    <property type="match status" value="1"/>
</dbReference>
<keyword evidence="1" id="KW-0812">Transmembrane</keyword>
<feature type="domain" description="Peptidase M56" evidence="2">
    <location>
        <begin position="8"/>
        <end position="322"/>
    </location>
</feature>
<gene>
    <name evidence="3" type="ORF">QX51_18285</name>
</gene>
<evidence type="ECO:0000256" key="1">
    <source>
        <dbReference type="SAM" id="Phobius"/>
    </source>
</evidence>
<dbReference type="Gene3D" id="3.30.2010.10">
    <property type="entry name" value="Metalloproteases ('zincins'), catalytic domain"/>
    <property type="match status" value="1"/>
</dbReference>
<feature type="transmembrane region" description="Helical" evidence="1">
    <location>
        <begin position="334"/>
        <end position="352"/>
    </location>
</feature>
<dbReference type="PANTHER" id="PTHR34978:SF3">
    <property type="entry name" value="SLR0241 PROTEIN"/>
    <property type="match status" value="1"/>
</dbReference>
<dbReference type="STRING" id="1577792.QX51_18285"/>
<name>A0A0B3VFQ9_9FIRM</name>
<dbReference type="OrthoDB" id="9816453at2"/>
<reference evidence="3 4" key="1">
    <citation type="submission" date="2014-12" db="EMBL/GenBank/DDBJ databases">
        <title>Draft genome sequence of Terrisporobacter sp. 08-306576, isolated from the blood culture of a bacteremia patient.</title>
        <authorList>
            <person name="Lund L.C."/>
            <person name="Sydenham T.V."/>
            <person name="Hogh S.V."/>
            <person name="Skov M.N."/>
            <person name="Kemp M."/>
            <person name="Justesen U.S."/>
        </authorList>
    </citation>
    <scope>NUCLEOTIDE SEQUENCE [LARGE SCALE GENOMIC DNA]</scope>
    <source>
        <strain evidence="3 4">08-306576</strain>
    </source>
</reference>
<dbReference type="InterPro" id="IPR052173">
    <property type="entry name" value="Beta-lactam_resp_regulator"/>
</dbReference>
<feature type="transmembrane region" description="Helical" evidence="1">
    <location>
        <begin position="6"/>
        <end position="25"/>
    </location>
</feature>
<dbReference type="RefSeq" id="WP_039681339.1">
    <property type="nucleotide sequence ID" value="NZ_JAWGXO010000011.1"/>
</dbReference>
<dbReference type="PANTHER" id="PTHR34978">
    <property type="entry name" value="POSSIBLE SENSOR-TRANSDUCER PROTEIN BLAR"/>
    <property type="match status" value="1"/>
</dbReference>
<dbReference type="Pfam" id="PF05569">
    <property type="entry name" value="Peptidase_M56"/>
    <property type="match status" value="1"/>
</dbReference>
<dbReference type="EMBL" id="JWHR01000157">
    <property type="protein sequence ID" value="KHS55636.1"/>
    <property type="molecule type" value="Genomic_DNA"/>
</dbReference>